<dbReference type="EMBL" id="JENW01000140">
    <property type="protein sequence ID" value="KEI12698.1"/>
    <property type="molecule type" value="Genomic_DNA"/>
</dbReference>
<comment type="function">
    <text evidence="11">Cleaves the N-terminal amino acid of tripeptides.</text>
</comment>
<evidence type="ECO:0000256" key="9">
    <source>
        <dbReference type="ARBA" id="ARBA00022833"/>
    </source>
</evidence>
<dbReference type="InterPro" id="IPR002933">
    <property type="entry name" value="Peptidase_M20"/>
</dbReference>
<dbReference type="GO" id="GO:0005829">
    <property type="term" value="C:cytosol"/>
    <property type="evidence" value="ECO:0007669"/>
    <property type="project" value="TreeGrafter"/>
</dbReference>
<dbReference type="Pfam" id="PF01546">
    <property type="entry name" value="Peptidase_M20"/>
    <property type="match status" value="1"/>
</dbReference>
<dbReference type="Proteomes" id="UP000027770">
    <property type="component" value="Unassembled WGS sequence"/>
</dbReference>
<evidence type="ECO:0000256" key="5">
    <source>
        <dbReference type="ARBA" id="ARBA00022490"/>
    </source>
</evidence>
<gene>
    <name evidence="11" type="primary">pepT</name>
    <name evidence="15" type="ORF">Z959_03770</name>
</gene>
<accession>A0AA40ISB7</accession>
<dbReference type="PANTHER" id="PTHR42994:SF1">
    <property type="entry name" value="PEPTIDASE T"/>
    <property type="match status" value="1"/>
</dbReference>
<comment type="subcellular location">
    <subcellularLocation>
        <location evidence="2 11">Cytoplasm</location>
    </subcellularLocation>
</comment>
<feature type="active site" evidence="11 12">
    <location>
        <position position="80"/>
    </location>
</feature>
<dbReference type="Gene3D" id="3.30.70.360">
    <property type="match status" value="1"/>
</dbReference>
<comment type="similarity">
    <text evidence="3 11">Belongs to the peptidase M20B family.</text>
</comment>
<dbReference type="InterPro" id="IPR036264">
    <property type="entry name" value="Bact_exopeptidase_dim_dom"/>
</dbReference>
<dbReference type="AlphaFoldDB" id="A0AA40ISB7"/>
<feature type="binding site" evidence="11 13">
    <location>
        <position position="141"/>
    </location>
    <ligand>
        <name>Zn(2+)</name>
        <dbReference type="ChEBI" id="CHEBI:29105"/>
        <label>1</label>
    </ligand>
</feature>
<proteinExistence type="inferred from homology"/>
<dbReference type="SUPFAM" id="SSF55031">
    <property type="entry name" value="Bacterial exopeptidase dimerisation domain"/>
    <property type="match status" value="1"/>
</dbReference>
<keyword evidence="5 11" id="KW-0963">Cytoplasm</keyword>
<dbReference type="GO" id="GO:0008270">
    <property type="term" value="F:zinc ion binding"/>
    <property type="evidence" value="ECO:0007669"/>
    <property type="project" value="UniProtKB-UniRule"/>
</dbReference>
<evidence type="ECO:0000256" key="13">
    <source>
        <dbReference type="PIRSR" id="PIRSR037215-2"/>
    </source>
</evidence>
<feature type="active site" description="Proton acceptor" evidence="11 12">
    <location>
        <position position="175"/>
    </location>
</feature>
<dbReference type="SUPFAM" id="SSF53187">
    <property type="entry name" value="Zn-dependent exopeptidases"/>
    <property type="match status" value="1"/>
</dbReference>
<keyword evidence="4 11" id="KW-0031">Aminopeptidase</keyword>
<evidence type="ECO:0000256" key="3">
    <source>
        <dbReference type="ARBA" id="ARBA00009692"/>
    </source>
</evidence>
<keyword evidence="8 11" id="KW-0378">Hydrolase</keyword>
<name>A0AA40ISB7_CLONO</name>
<dbReference type="GO" id="GO:0043171">
    <property type="term" value="P:peptide catabolic process"/>
    <property type="evidence" value="ECO:0007669"/>
    <property type="project" value="UniProtKB-UniRule"/>
</dbReference>
<dbReference type="InterPro" id="IPR001261">
    <property type="entry name" value="ArgE/DapE_CS"/>
</dbReference>
<evidence type="ECO:0000256" key="11">
    <source>
        <dbReference type="HAMAP-Rule" id="MF_00550"/>
    </source>
</evidence>
<dbReference type="PROSITE" id="PS00759">
    <property type="entry name" value="ARGE_DAPE_CPG2_2"/>
    <property type="match status" value="1"/>
</dbReference>
<dbReference type="EC" id="3.4.11.4" evidence="11"/>
<dbReference type="NCBIfam" id="NF003976">
    <property type="entry name" value="PRK05469.1"/>
    <property type="match status" value="1"/>
</dbReference>
<dbReference type="GO" id="GO:0006508">
    <property type="term" value="P:proteolysis"/>
    <property type="evidence" value="ECO:0007669"/>
    <property type="project" value="UniProtKB-UniRule"/>
</dbReference>
<keyword evidence="6 11" id="KW-0645">Protease</keyword>
<dbReference type="PROSITE" id="PS00758">
    <property type="entry name" value="ARGE_DAPE_CPG2_1"/>
    <property type="match status" value="1"/>
</dbReference>
<keyword evidence="9 11" id="KW-0862">Zinc</keyword>
<protein>
    <recommendedName>
        <fullName evidence="11">Peptidase T</fullName>
        <ecNumber evidence="11">3.4.11.4</ecNumber>
    </recommendedName>
    <alternativeName>
        <fullName evidence="11">Aminotripeptidase</fullName>
        <shortName evidence="11">Tripeptidase</shortName>
    </alternativeName>
    <alternativeName>
        <fullName evidence="11">Tripeptide aminopeptidase</fullName>
    </alternativeName>
</protein>
<dbReference type="CDD" id="cd03892">
    <property type="entry name" value="M20_peptT"/>
    <property type="match status" value="1"/>
</dbReference>
<feature type="binding site" evidence="11 13">
    <location>
        <position position="176"/>
    </location>
    <ligand>
        <name>Zn(2+)</name>
        <dbReference type="ChEBI" id="CHEBI:29105"/>
        <label>2</label>
    </ligand>
</feature>
<feature type="binding site" evidence="11 13">
    <location>
        <position position="198"/>
    </location>
    <ligand>
        <name>Zn(2+)</name>
        <dbReference type="ChEBI" id="CHEBI:29105"/>
        <label>1</label>
    </ligand>
</feature>
<dbReference type="GO" id="GO:0045148">
    <property type="term" value="F:tripeptide aminopeptidase activity"/>
    <property type="evidence" value="ECO:0007669"/>
    <property type="project" value="UniProtKB-UniRule"/>
</dbReference>
<keyword evidence="7 11" id="KW-0479">Metal-binding</keyword>
<feature type="binding site" evidence="11 13">
    <location>
        <position position="141"/>
    </location>
    <ligand>
        <name>Zn(2+)</name>
        <dbReference type="ChEBI" id="CHEBI:29105"/>
        <label>2</label>
    </ligand>
</feature>
<dbReference type="InterPro" id="IPR011650">
    <property type="entry name" value="Peptidase_M20_dimer"/>
</dbReference>
<dbReference type="HAMAP" id="MF_00550">
    <property type="entry name" value="Aminopeptidase_M20"/>
    <property type="match status" value="1"/>
</dbReference>
<keyword evidence="16" id="KW-1185">Reference proteome</keyword>
<evidence type="ECO:0000313" key="15">
    <source>
        <dbReference type="EMBL" id="KEI12698.1"/>
    </source>
</evidence>
<dbReference type="InterPro" id="IPR010161">
    <property type="entry name" value="Peptidase_M20B"/>
</dbReference>
<evidence type="ECO:0000256" key="4">
    <source>
        <dbReference type="ARBA" id="ARBA00022438"/>
    </source>
</evidence>
<evidence type="ECO:0000256" key="6">
    <source>
        <dbReference type="ARBA" id="ARBA00022670"/>
    </source>
</evidence>
<sequence>METVVEKFLRYIKFDTKSSEESSTIPSTRGQIELAKELAKELEKMGLSEVSVDDKAYVMATLPSNMDKTLPTIGFISHMDTSPDISGKDIKPQFIENYDGKDIVLNQEKNIVLKVKDFPEIKDYIGKNLITTDGTTLLGADDKAGIAEIITAVEYLIENPQIKHGTIKIAFTPDEEIGDGADYFDVKKFNADFAYTVDGGAIGELEYENFNAAGVKITINGRNVHPGSAKDKMINSMIIGSELVSMLPKNEVPEHTDGYEGFYHLVAFNGSVEETKMQYIIRDFNMEKFQERKATMKNIVKKLNDKYGESIVKIEVNDQYYNMKEKIEPVKHIVDTAFNAMKEVGVVPKVVPIRGGTDGARLSFMGLPTPNLFTGGHNFHGRFEFIPTFAMKKAVEVILKIIDIYSK</sequence>
<dbReference type="PIRSF" id="PIRSF037215">
    <property type="entry name" value="Peptidase_M20B"/>
    <property type="match status" value="1"/>
</dbReference>
<dbReference type="Pfam" id="PF07687">
    <property type="entry name" value="M20_dimer"/>
    <property type="match status" value="1"/>
</dbReference>
<dbReference type="NCBIfam" id="TIGR01882">
    <property type="entry name" value="peptidase-T"/>
    <property type="match status" value="1"/>
</dbReference>
<evidence type="ECO:0000256" key="7">
    <source>
        <dbReference type="ARBA" id="ARBA00022723"/>
    </source>
</evidence>
<dbReference type="PANTHER" id="PTHR42994">
    <property type="entry name" value="PEPTIDASE T"/>
    <property type="match status" value="1"/>
</dbReference>
<organism evidence="15 16">
    <name type="scientific">Clostridium novyi B str. ATCC 27606</name>
    <dbReference type="NCBI Taxonomy" id="1443123"/>
    <lineage>
        <taxon>Bacteria</taxon>
        <taxon>Bacillati</taxon>
        <taxon>Bacillota</taxon>
        <taxon>Clostridia</taxon>
        <taxon>Eubacteriales</taxon>
        <taxon>Clostridiaceae</taxon>
        <taxon>Clostridium</taxon>
    </lineage>
</organism>
<dbReference type="RefSeq" id="WP_039221564.1">
    <property type="nucleotide sequence ID" value="NZ_JENW01000140.1"/>
</dbReference>
<feature type="binding site" evidence="11 13">
    <location>
        <position position="380"/>
    </location>
    <ligand>
        <name>Zn(2+)</name>
        <dbReference type="ChEBI" id="CHEBI:29105"/>
        <label>2</label>
    </ligand>
</feature>
<evidence type="ECO:0000259" key="14">
    <source>
        <dbReference type="Pfam" id="PF07687"/>
    </source>
</evidence>
<evidence type="ECO:0000256" key="12">
    <source>
        <dbReference type="PIRSR" id="PIRSR037215-1"/>
    </source>
</evidence>
<reference evidence="15 16" key="1">
    <citation type="submission" date="2014-02" db="EMBL/GenBank/DDBJ databases">
        <title>Plasmidome dynamics in the species complex Clostridium novyi sensu lato converts strains of independent lineages into distinctly different pathogens.</title>
        <authorList>
            <person name="Skarin H."/>
            <person name="Segerman B."/>
        </authorList>
    </citation>
    <scope>NUCLEOTIDE SEQUENCE [LARGE SCALE GENOMIC DNA]</scope>
    <source>
        <strain evidence="15 16">ATCC 27606</strain>
    </source>
</reference>
<evidence type="ECO:0000256" key="8">
    <source>
        <dbReference type="ARBA" id="ARBA00022801"/>
    </source>
</evidence>
<feature type="domain" description="Peptidase M20 dimerisation" evidence="14">
    <location>
        <begin position="207"/>
        <end position="309"/>
    </location>
</feature>
<evidence type="ECO:0000313" key="16">
    <source>
        <dbReference type="Proteomes" id="UP000027770"/>
    </source>
</evidence>
<dbReference type="NCBIfam" id="NF009920">
    <property type="entry name" value="PRK13381.1"/>
    <property type="match status" value="1"/>
</dbReference>
<dbReference type="FunFam" id="3.30.70.360:FF:000002">
    <property type="entry name" value="Peptidase T"/>
    <property type="match status" value="1"/>
</dbReference>
<comment type="catalytic activity">
    <reaction evidence="1 11">
        <text>Release of the N-terminal residue from a tripeptide.</text>
        <dbReference type="EC" id="3.4.11.4"/>
    </reaction>
</comment>
<keyword evidence="10 11" id="KW-0482">Metalloprotease</keyword>
<evidence type="ECO:0000256" key="10">
    <source>
        <dbReference type="ARBA" id="ARBA00023049"/>
    </source>
</evidence>
<comment type="caution">
    <text evidence="15">The sequence shown here is derived from an EMBL/GenBank/DDBJ whole genome shotgun (WGS) entry which is preliminary data.</text>
</comment>
<dbReference type="Gene3D" id="3.40.630.10">
    <property type="entry name" value="Zn peptidases"/>
    <property type="match status" value="1"/>
</dbReference>
<evidence type="ECO:0000256" key="2">
    <source>
        <dbReference type="ARBA" id="ARBA00004496"/>
    </source>
</evidence>
<feature type="binding site" evidence="11 13">
    <location>
        <position position="78"/>
    </location>
    <ligand>
        <name>Zn(2+)</name>
        <dbReference type="ChEBI" id="CHEBI:29105"/>
        <label>1</label>
    </ligand>
</feature>
<comment type="cofactor">
    <cofactor evidence="11 13">
        <name>Zn(2+)</name>
        <dbReference type="ChEBI" id="CHEBI:29105"/>
    </cofactor>
    <text evidence="11 13">Binds 2 Zn(2+) ions per subunit.</text>
</comment>
<dbReference type="GO" id="GO:0008237">
    <property type="term" value="F:metallopeptidase activity"/>
    <property type="evidence" value="ECO:0007669"/>
    <property type="project" value="UniProtKB-KW"/>
</dbReference>
<evidence type="ECO:0000256" key="1">
    <source>
        <dbReference type="ARBA" id="ARBA00000870"/>
    </source>
</evidence>